<dbReference type="Proteomes" id="UP000297703">
    <property type="component" value="Unassembled WGS sequence"/>
</dbReference>
<keyword evidence="3" id="KW-1185">Reference proteome</keyword>
<evidence type="ECO:0000313" key="3">
    <source>
        <dbReference type="Proteomes" id="UP000297703"/>
    </source>
</evidence>
<proteinExistence type="predicted"/>
<reference evidence="2 3" key="2">
    <citation type="submission" date="2019-04" db="EMBL/GenBank/DDBJ databases">
        <title>The genome sequence of big-headed turtle.</title>
        <authorList>
            <person name="Gong S."/>
        </authorList>
    </citation>
    <scope>NUCLEOTIDE SEQUENCE [LARGE SCALE GENOMIC DNA]</scope>
    <source>
        <strain evidence="2">DO16091913</strain>
        <tissue evidence="2">Muscle</tissue>
    </source>
</reference>
<evidence type="ECO:0000256" key="1">
    <source>
        <dbReference type="SAM" id="MobiDB-lite"/>
    </source>
</evidence>
<dbReference type="EMBL" id="QXTE01000002">
    <property type="protein sequence ID" value="TFK16015.1"/>
    <property type="molecule type" value="Genomic_DNA"/>
</dbReference>
<sequence>MGELSPAGLPRGWEGVGLSRACAGYLGSLSPQAWGSRRNFSSPVLTISPPALAYLLQPDAPDGIWLRLQLGPGSPRWFRAAHSEPGGLRSSLSPLQVGRGCIVLLAPAAEPGGRSCIAFPLRAGGTIALHCMAPSLQVLGPGERLPRSSHCLSGAGRCRITLLSRLPPRLPGAGGSAPQLSWLENRAPVLQPRARGCAPCRGRGWPGALSSESGCWVAAAEPATSAGGGQVWPGAAGPRGSAANAGSPSPEGAPLRQGRERALRGGAGHCLKPRVGETWHFSHRLAAWSGASPPPRLCTLPVCRRG</sequence>
<dbReference type="AlphaFoldDB" id="A0A4D9F395"/>
<comment type="caution">
    <text evidence="2">The sequence shown here is derived from an EMBL/GenBank/DDBJ whole genome shotgun (WGS) entry which is preliminary data.</text>
</comment>
<accession>A0A4D9F395</accession>
<feature type="region of interest" description="Disordered" evidence="1">
    <location>
        <begin position="226"/>
        <end position="258"/>
    </location>
</feature>
<name>A0A4D9F395_9SAUR</name>
<reference evidence="2 3" key="1">
    <citation type="submission" date="2019-04" db="EMBL/GenBank/DDBJ databases">
        <title>Draft genome of the big-headed turtle Platysternon megacephalum.</title>
        <authorList>
            <person name="Gong S."/>
        </authorList>
    </citation>
    <scope>NUCLEOTIDE SEQUENCE [LARGE SCALE GENOMIC DNA]</scope>
    <source>
        <strain evidence="2">DO16091913</strain>
        <tissue evidence="2">Muscle</tissue>
    </source>
</reference>
<protein>
    <submittedName>
        <fullName evidence="2">Ankyrin repeat and SOCS box protein 5</fullName>
    </submittedName>
</protein>
<organism evidence="2 3">
    <name type="scientific">Platysternon megacephalum</name>
    <name type="common">big-headed turtle</name>
    <dbReference type="NCBI Taxonomy" id="55544"/>
    <lineage>
        <taxon>Eukaryota</taxon>
        <taxon>Metazoa</taxon>
        <taxon>Chordata</taxon>
        <taxon>Craniata</taxon>
        <taxon>Vertebrata</taxon>
        <taxon>Euteleostomi</taxon>
        <taxon>Archelosauria</taxon>
        <taxon>Testudinata</taxon>
        <taxon>Testudines</taxon>
        <taxon>Cryptodira</taxon>
        <taxon>Durocryptodira</taxon>
        <taxon>Testudinoidea</taxon>
        <taxon>Platysternidae</taxon>
        <taxon>Platysternon</taxon>
    </lineage>
</organism>
<evidence type="ECO:0000313" key="2">
    <source>
        <dbReference type="EMBL" id="TFK16015.1"/>
    </source>
</evidence>
<gene>
    <name evidence="2" type="ORF">DR999_PMT00427</name>
</gene>